<proteinExistence type="predicted"/>
<dbReference type="InterPro" id="IPR020845">
    <property type="entry name" value="AMP-binding_CS"/>
</dbReference>
<name>A0ABV8RM84_9SPHN</name>
<dbReference type="PANTHER" id="PTHR43767:SF8">
    <property type="entry name" value="LONG-CHAIN-FATTY-ACID--COA LIGASE"/>
    <property type="match status" value="1"/>
</dbReference>
<keyword evidence="1" id="KW-0436">Ligase</keyword>
<gene>
    <name evidence="3" type="ORF">ACFO0A_03840</name>
</gene>
<protein>
    <submittedName>
        <fullName evidence="3">AMP-binding protein</fullName>
    </submittedName>
</protein>
<dbReference type="PANTHER" id="PTHR43767">
    <property type="entry name" value="LONG-CHAIN-FATTY-ACID--COA LIGASE"/>
    <property type="match status" value="1"/>
</dbReference>
<dbReference type="PROSITE" id="PS00455">
    <property type="entry name" value="AMP_BINDING"/>
    <property type="match status" value="1"/>
</dbReference>
<comment type="caution">
    <text evidence="3">The sequence shown here is derived from an EMBL/GenBank/DDBJ whole genome shotgun (WGS) entry which is preliminary data.</text>
</comment>
<dbReference type="InterPro" id="IPR042099">
    <property type="entry name" value="ANL_N_sf"/>
</dbReference>
<feature type="domain" description="AMP-dependent synthetase/ligase" evidence="2">
    <location>
        <begin position="9"/>
        <end position="322"/>
    </location>
</feature>
<keyword evidence="4" id="KW-1185">Reference proteome</keyword>
<evidence type="ECO:0000259" key="2">
    <source>
        <dbReference type="Pfam" id="PF00501"/>
    </source>
</evidence>
<dbReference type="Gene3D" id="3.30.300.30">
    <property type="match status" value="1"/>
</dbReference>
<reference evidence="4" key="1">
    <citation type="journal article" date="2019" name="Int. J. Syst. Evol. Microbiol.">
        <title>The Global Catalogue of Microorganisms (GCM) 10K type strain sequencing project: providing services to taxonomists for standard genome sequencing and annotation.</title>
        <authorList>
            <consortium name="The Broad Institute Genomics Platform"/>
            <consortium name="The Broad Institute Genome Sequencing Center for Infectious Disease"/>
            <person name="Wu L."/>
            <person name="Ma J."/>
        </authorList>
    </citation>
    <scope>NUCLEOTIDE SEQUENCE [LARGE SCALE GENOMIC DNA]</scope>
    <source>
        <strain evidence="4">CGMCC 1.12989</strain>
    </source>
</reference>
<dbReference type="EMBL" id="JBHSDR010000003">
    <property type="protein sequence ID" value="MFC4294188.1"/>
    <property type="molecule type" value="Genomic_DNA"/>
</dbReference>
<dbReference type="InterPro" id="IPR016084">
    <property type="entry name" value="Haem_Oase-like_multi-hlx"/>
</dbReference>
<evidence type="ECO:0000313" key="4">
    <source>
        <dbReference type="Proteomes" id="UP001595828"/>
    </source>
</evidence>
<dbReference type="RefSeq" id="WP_379537651.1">
    <property type="nucleotide sequence ID" value="NZ_JBHSDR010000003.1"/>
</dbReference>
<dbReference type="SUPFAM" id="SSF48613">
    <property type="entry name" value="Heme oxygenase-like"/>
    <property type="match status" value="1"/>
</dbReference>
<sequence>MTMIARAIAHHASQSPSGIALTDDTATFDWAELDGAVQTRAAAYRRDLAPGRAVAVEMGQSIEQCIVDLALLMADLPALHLPGFFTQQQRDHALAAAGAQALIRDAETGDGSTVEPLGNTPVALPDVTAKITFTSGSTGAPKGICLSTTHLESVAAAVVAHVGADHAGRHLPLLPPGILLETVAGFYPILLAGGTYLPFAASALGLASPFKPDPGAMLSAISRTRATSLILVPELLRVLVEAMEACHARLPALTLVAVGGARLAPSLIARATDLGLPLRQGYGLTECGSVVALEDGSETVRGTVGRSIGVNRISLADDGEVLIDGPLYLGTPGETREPGPLRTGDLGTIDDHGRLTITGRKSNVIVTGHGRNVSPEWIESELCAQPGVLQAMAHDDDAGAIGALLVTAPGTDAAAAVAAANSSLPEYAQIGAWREVPPFLPSAGLLTGNGRLRRDAIAHRYLRGADAMGFFDRLVSETASDAAAMLHVPQLRSGLAGAIDRDAYVAYLTQAYHHVRHTVPLMQEARARLGHRPLLVAALDDYIAEETGHEEWILDDIAAAGGNRAQAAASAPDPATKAMVDHAYQTIRHGNAAGFFGMVYVLESTSVALASHGADAVRSALGLPPEAFTYLTSHGALDQDHMTFFAGLMNRIDDPADQAAIVAMASKMYRLFGGVFASIPLAGPAPVRETADA</sequence>
<evidence type="ECO:0000313" key="3">
    <source>
        <dbReference type="EMBL" id="MFC4294188.1"/>
    </source>
</evidence>
<accession>A0ABV8RM84</accession>
<dbReference type="Proteomes" id="UP001595828">
    <property type="component" value="Unassembled WGS sequence"/>
</dbReference>
<dbReference type="Gene3D" id="3.40.50.12780">
    <property type="entry name" value="N-terminal domain of ligase-like"/>
    <property type="match status" value="1"/>
</dbReference>
<dbReference type="SUPFAM" id="SSF56801">
    <property type="entry name" value="Acetyl-CoA synthetase-like"/>
    <property type="match status" value="1"/>
</dbReference>
<organism evidence="3 4">
    <name type="scientific">Novosphingobium tardum</name>
    <dbReference type="NCBI Taxonomy" id="1538021"/>
    <lineage>
        <taxon>Bacteria</taxon>
        <taxon>Pseudomonadati</taxon>
        <taxon>Pseudomonadota</taxon>
        <taxon>Alphaproteobacteria</taxon>
        <taxon>Sphingomonadales</taxon>
        <taxon>Sphingomonadaceae</taxon>
        <taxon>Novosphingobium</taxon>
    </lineage>
</organism>
<dbReference type="Pfam" id="PF00501">
    <property type="entry name" value="AMP-binding"/>
    <property type="match status" value="1"/>
</dbReference>
<dbReference type="SMART" id="SM01236">
    <property type="entry name" value="Haem_oxygenase_2"/>
    <property type="match status" value="1"/>
</dbReference>
<evidence type="ECO:0000256" key="1">
    <source>
        <dbReference type="ARBA" id="ARBA00022598"/>
    </source>
</evidence>
<dbReference type="InterPro" id="IPR050237">
    <property type="entry name" value="ATP-dep_AMP-bd_enzyme"/>
</dbReference>
<dbReference type="InterPro" id="IPR000873">
    <property type="entry name" value="AMP-dep_synth/lig_dom"/>
</dbReference>
<dbReference type="Gene3D" id="1.20.910.10">
    <property type="entry name" value="Heme oxygenase-like"/>
    <property type="match status" value="1"/>
</dbReference>
<dbReference type="Pfam" id="PF14518">
    <property type="entry name" value="Haem_oxygenas_2"/>
    <property type="match status" value="1"/>
</dbReference>
<dbReference type="InterPro" id="IPR045851">
    <property type="entry name" value="AMP-bd_C_sf"/>
</dbReference>